<gene>
    <name evidence="2" type="ORF">APLA_LOCUS10217</name>
    <name evidence="3" type="ORF">APLA_LOCUS17017</name>
</gene>
<dbReference type="EMBL" id="CADEBC010000522">
    <property type="protein sequence ID" value="CAB3244923.1"/>
    <property type="molecule type" value="Genomic_DNA"/>
</dbReference>
<dbReference type="EMBL" id="CADEBD010000857">
    <property type="protein sequence ID" value="CAB3260521.1"/>
    <property type="molecule type" value="Genomic_DNA"/>
</dbReference>
<feature type="region of interest" description="Disordered" evidence="1">
    <location>
        <begin position="1"/>
        <end position="31"/>
    </location>
</feature>
<evidence type="ECO:0000313" key="3">
    <source>
        <dbReference type="EMBL" id="CAB3260521.1"/>
    </source>
</evidence>
<dbReference type="OrthoDB" id="10509420at2759"/>
<evidence type="ECO:0000313" key="4">
    <source>
        <dbReference type="Proteomes" id="UP000494106"/>
    </source>
</evidence>
<dbReference type="AlphaFoldDB" id="A0A8S1BK95"/>
<organism evidence="3 5">
    <name type="scientific">Arctia plantaginis</name>
    <name type="common">Wood tiger moth</name>
    <name type="synonym">Phalaena plantaginis</name>
    <dbReference type="NCBI Taxonomy" id="874455"/>
    <lineage>
        <taxon>Eukaryota</taxon>
        <taxon>Metazoa</taxon>
        <taxon>Ecdysozoa</taxon>
        <taxon>Arthropoda</taxon>
        <taxon>Hexapoda</taxon>
        <taxon>Insecta</taxon>
        <taxon>Pterygota</taxon>
        <taxon>Neoptera</taxon>
        <taxon>Endopterygota</taxon>
        <taxon>Lepidoptera</taxon>
        <taxon>Glossata</taxon>
        <taxon>Ditrysia</taxon>
        <taxon>Noctuoidea</taxon>
        <taxon>Erebidae</taxon>
        <taxon>Arctiinae</taxon>
        <taxon>Arctia</taxon>
    </lineage>
</organism>
<dbReference type="Proteomes" id="UP000494106">
    <property type="component" value="Unassembled WGS sequence"/>
</dbReference>
<reference evidence="4 5" key="1">
    <citation type="submission" date="2020-04" db="EMBL/GenBank/DDBJ databases">
        <authorList>
            <person name="Wallbank WR R."/>
            <person name="Pardo Diaz C."/>
            <person name="Kozak K."/>
            <person name="Martin S."/>
            <person name="Jiggins C."/>
            <person name="Moest M."/>
            <person name="Warren A I."/>
            <person name="Byers J.R.P. K."/>
            <person name="Montejo-Kovacevich G."/>
            <person name="Yen C E."/>
        </authorList>
    </citation>
    <scope>NUCLEOTIDE SEQUENCE [LARGE SCALE GENOMIC DNA]</scope>
</reference>
<proteinExistence type="predicted"/>
<keyword evidence="4" id="KW-1185">Reference proteome</keyword>
<accession>A0A8S1BK95</accession>
<evidence type="ECO:0000256" key="1">
    <source>
        <dbReference type="SAM" id="MobiDB-lite"/>
    </source>
</evidence>
<dbReference type="Proteomes" id="UP000494256">
    <property type="component" value="Unassembled WGS sequence"/>
</dbReference>
<comment type="caution">
    <text evidence="3">The sequence shown here is derived from an EMBL/GenBank/DDBJ whole genome shotgun (WGS) entry which is preliminary data.</text>
</comment>
<evidence type="ECO:0000313" key="2">
    <source>
        <dbReference type="EMBL" id="CAB3244923.1"/>
    </source>
</evidence>
<name>A0A8S1BK95_ARCPL</name>
<sequence length="76" mass="8318">MKTKAKTARRAVYPRMERRASLSARASTSHRQGYVVGRRPACGETAYDVTGAGNDCPLHSYGYILSLEESALTRVA</sequence>
<evidence type="ECO:0000313" key="5">
    <source>
        <dbReference type="Proteomes" id="UP000494256"/>
    </source>
</evidence>
<protein>
    <submittedName>
        <fullName evidence="3">Uncharacterized protein</fullName>
    </submittedName>
</protein>